<gene>
    <name evidence="10" type="primary">LOC106121572</name>
</gene>
<evidence type="ECO:0000256" key="7">
    <source>
        <dbReference type="ARBA" id="ARBA00023170"/>
    </source>
</evidence>
<keyword evidence="5 9" id="KW-1133">Transmembrane helix</keyword>
<dbReference type="GO" id="GO:0005549">
    <property type="term" value="F:odorant binding"/>
    <property type="evidence" value="ECO:0007669"/>
    <property type="project" value="InterPro"/>
</dbReference>
<evidence type="ECO:0000256" key="3">
    <source>
        <dbReference type="ARBA" id="ARBA00022692"/>
    </source>
</evidence>
<organism evidence="10">
    <name type="scientific">Papilio xuthus</name>
    <name type="common">Asian swallowtail butterfly</name>
    <dbReference type="NCBI Taxonomy" id="66420"/>
    <lineage>
        <taxon>Eukaryota</taxon>
        <taxon>Metazoa</taxon>
        <taxon>Ecdysozoa</taxon>
        <taxon>Arthropoda</taxon>
        <taxon>Hexapoda</taxon>
        <taxon>Insecta</taxon>
        <taxon>Pterygota</taxon>
        <taxon>Neoptera</taxon>
        <taxon>Endopterygota</taxon>
        <taxon>Lepidoptera</taxon>
        <taxon>Glossata</taxon>
        <taxon>Ditrysia</taxon>
        <taxon>Papilionoidea</taxon>
        <taxon>Papilionidae</taxon>
        <taxon>Papilioninae</taxon>
        <taxon>Papilio</taxon>
    </lineage>
</organism>
<dbReference type="GO" id="GO:0005886">
    <property type="term" value="C:plasma membrane"/>
    <property type="evidence" value="ECO:0007669"/>
    <property type="project" value="UniProtKB-SubCell"/>
</dbReference>
<reference evidence="10" key="1">
    <citation type="submission" date="2025-08" db="UniProtKB">
        <authorList>
            <consortium name="RefSeq"/>
        </authorList>
    </citation>
    <scope>IDENTIFICATION</scope>
</reference>
<keyword evidence="7 9" id="KW-0675">Receptor</keyword>
<comment type="subcellular location">
    <subcellularLocation>
        <location evidence="9">Cell membrane</location>
        <topology evidence="9">Multi-pass membrane protein</topology>
    </subcellularLocation>
    <subcellularLocation>
        <location evidence="1">Membrane</location>
        <topology evidence="1">Multi-pass membrane protein</topology>
    </subcellularLocation>
</comment>
<evidence type="ECO:0000256" key="4">
    <source>
        <dbReference type="ARBA" id="ARBA00022725"/>
    </source>
</evidence>
<feature type="transmembrane region" description="Helical" evidence="9">
    <location>
        <begin position="254"/>
        <end position="275"/>
    </location>
</feature>
<keyword evidence="3 9" id="KW-0812">Transmembrane</keyword>
<dbReference type="AlphaFoldDB" id="A0AAJ7EDA5"/>
<feature type="transmembrane region" description="Helical" evidence="9">
    <location>
        <begin position="108"/>
        <end position="132"/>
    </location>
</feature>
<evidence type="ECO:0000256" key="2">
    <source>
        <dbReference type="ARBA" id="ARBA00022606"/>
    </source>
</evidence>
<keyword evidence="2 9" id="KW-0716">Sensory transduction</keyword>
<feature type="transmembrane region" description="Helical" evidence="9">
    <location>
        <begin position="42"/>
        <end position="64"/>
    </location>
</feature>
<dbReference type="GO" id="GO:0004984">
    <property type="term" value="F:olfactory receptor activity"/>
    <property type="evidence" value="ECO:0007669"/>
    <property type="project" value="InterPro"/>
</dbReference>
<dbReference type="Proteomes" id="UP000694872">
    <property type="component" value="Unplaced"/>
</dbReference>
<name>A0AAJ7EDA5_PAPXU</name>
<dbReference type="CTD" id="32562"/>
<evidence type="ECO:0000256" key="5">
    <source>
        <dbReference type="ARBA" id="ARBA00022989"/>
    </source>
</evidence>
<proteinExistence type="inferred from homology"/>
<feature type="transmembrane region" description="Helical" evidence="9">
    <location>
        <begin position="281"/>
        <end position="301"/>
    </location>
</feature>
<dbReference type="PANTHER" id="PTHR21137">
    <property type="entry name" value="ODORANT RECEPTOR"/>
    <property type="match status" value="1"/>
</dbReference>
<evidence type="ECO:0000256" key="9">
    <source>
        <dbReference type="RuleBase" id="RU351113"/>
    </source>
</evidence>
<dbReference type="KEGG" id="pxu:106121572"/>
<comment type="caution">
    <text evidence="9">Lacks conserved residue(s) required for the propagation of feature annotation.</text>
</comment>
<accession>A0AAJ7EDA5</accession>
<evidence type="ECO:0000313" key="10">
    <source>
        <dbReference type="RefSeq" id="XP_013172738.1"/>
    </source>
</evidence>
<dbReference type="PANTHER" id="PTHR21137:SF44">
    <property type="entry name" value="ODORANT RECEPTOR 13A-RELATED"/>
    <property type="match status" value="1"/>
</dbReference>
<keyword evidence="6 9" id="KW-0472">Membrane</keyword>
<evidence type="ECO:0000256" key="8">
    <source>
        <dbReference type="ARBA" id="ARBA00023224"/>
    </source>
</evidence>
<comment type="similarity">
    <text evidence="9">Belongs to the insect chemoreceptor superfamily. Heteromeric odorant receptor channel (TC 1.A.69) family.</text>
</comment>
<dbReference type="RefSeq" id="XP_013172738.1">
    <property type="nucleotide sequence ID" value="XM_013317284.1"/>
</dbReference>
<evidence type="ECO:0000256" key="1">
    <source>
        <dbReference type="ARBA" id="ARBA00004141"/>
    </source>
</evidence>
<keyword evidence="8 9" id="KW-0807">Transducer</keyword>
<dbReference type="Pfam" id="PF02949">
    <property type="entry name" value="7tm_6"/>
    <property type="match status" value="1"/>
</dbReference>
<feature type="transmembrane region" description="Helical" evidence="9">
    <location>
        <begin position="12"/>
        <end position="30"/>
    </location>
</feature>
<sequence length="380" mass="44679">MNDEWKKILRFLTLVPPMIFHIVTMSLYASKIFKNELNISELANIVPVYLICIQSLLRVAIMIYKKKEIESFIDDLGVIWRTSDRNFMQIEKKRRLVKQLKFWQTMYYWLDISGSWEYVFAPLVSTIIRIFILKQNFTFALPVGCVYPFDPTSDWFKYLATYAFQAINVLRYSWFYIGIEYMMVTLCADLAIEFSILREDLLRVKPNTINPELQLTSETDFGGYETVSIQDFIRRHQKLIRLAKQLDDIFNKIIFMNLLLVTVTVCFFGLATMVARGAAETMNNLLVMLALLLPVYEFCYYGDLLKEESLGIADSAYINEWYKSDIYYQKMILYVISRSQRPCCLTSLKYVPVTMNLFTKVLSTTWSYFSLVKSIYSRGE</sequence>
<dbReference type="InterPro" id="IPR004117">
    <property type="entry name" value="7tm6_olfct_rcpt"/>
</dbReference>
<protein>
    <recommendedName>
        <fullName evidence="9">Odorant receptor</fullName>
    </recommendedName>
</protein>
<keyword evidence="4 9" id="KW-0552">Olfaction</keyword>
<dbReference type="GeneID" id="106121572"/>
<evidence type="ECO:0000256" key="6">
    <source>
        <dbReference type="ARBA" id="ARBA00023136"/>
    </source>
</evidence>
<dbReference type="GO" id="GO:0007165">
    <property type="term" value="P:signal transduction"/>
    <property type="evidence" value="ECO:0007669"/>
    <property type="project" value="UniProtKB-KW"/>
</dbReference>